<feature type="region of interest" description="Disordered" evidence="1">
    <location>
        <begin position="36"/>
        <end position="61"/>
    </location>
</feature>
<evidence type="ECO:0000313" key="2">
    <source>
        <dbReference type="EMBL" id="KAK9535448.1"/>
    </source>
</evidence>
<organism evidence="2 3">
    <name type="scientific">Zoarces viviparus</name>
    <name type="common">Viviparous eelpout</name>
    <name type="synonym">Blennius viviparus</name>
    <dbReference type="NCBI Taxonomy" id="48416"/>
    <lineage>
        <taxon>Eukaryota</taxon>
        <taxon>Metazoa</taxon>
        <taxon>Chordata</taxon>
        <taxon>Craniata</taxon>
        <taxon>Vertebrata</taxon>
        <taxon>Euteleostomi</taxon>
        <taxon>Actinopterygii</taxon>
        <taxon>Neopterygii</taxon>
        <taxon>Teleostei</taxon>
        <taxon>Neoteleostei</taxon>
        <taxon>Acanthomorphata</taxon>
        <taxon>Eupercaria</taxon>
        <taxon>Perciformes</taxon>
        <taxon>Cottioidei</taxon>
        <taxon>Zoarcales</taxon>
        <taxon>Zoarcidae</taxon>
        <taxon>Zoarcinae</taxon>
        <taxon>Zoarces</taxon>
    </lineage>
</organism>
<gene>
    <name evidence="2" type="ORF">VZT92_007828</name>
</gene>
<dbReference type="AlphaFoldDB" id="A0AAW1FLF8"/>
<sequence length="133" mass="14278">MADGGSDDDVIHLVSFNLHGSRTRKWELITISDDSDEDTRIPGSLVSVPDDADDDDANILKPLTPARRRVIRPAAKWSRASHNLNQVVGHSSATSRVPTGDPSSAPSTSRDAKANSPAVRPAIRTPVQSGHHE</sequence>
<proteinExistence type="predicted"/>
<protein>
    <submittedName>
        <fullName evidence="2">Uncharacterized protein</fullName>
    </submittedName>
</protein>
<feature type="region of interest" description="Disordered" evidence="1">
    <location>
        <begin position="77"/>
        <end position="133"/>
    </location>
</feature>
<comment type="caution">
    <text evidence="2">The sequence shown here is derived from an EMBL/GenBank/DDBJ whole genome shotgun (WGS) entry which is preliminary data.</text>
</comment>
<evidence type="ECO:0000256" key="1">
    <source>
        <dbReference type="SAM" id="MobiDB-lite"/>
    </source>
</evidence>
<accession>A0AAW1FLF8</accession>
<name>A0AAW1FLF8_ZOAVI</name>
<dbReference type="Proteomes" id="UP001488805">
    <property type="component" value="Unassembled WGS sequence"/>
</dbReference>
<reference evidence="2 3" key="1">
    <citation type="journal article" date="2024" name="Genome Biol. Evol.">
        <title>Chromosome-level genome assembly of the viviparous eelpout Zoarces viviparus.</title>
        <authorList>
            <person name="Fuhrmann N."/>
            <person name="Brasseur M.V."/>
            <person name="Bakowski C.E."/>
            <person name="Podsiadlowski L."/>
            <person name="Prost S."/>
            <person name="Krehenwinkel H."/>
            <person name="Mayer C."/>
        </authorList>
    </citation>
    <scope>NUCLEOTIDE SEQUENCE [LARGE SCALE GENOMIC DNA]</scope>
    <source>
        <strain evidence="2">NO-MEL_2022_Ind0_liver</strain>
    </source>
</reference>
<evidence type="ECO:0000313" key="3">
    <source>
        <dbReference type="Proteomes" id="UP001488805"/>
    </source>
</evidence>
<dbReference type="EMBL" id="JBCEZU010000056">
    <property type="protein sequence ID" value="KAK9535448.1"/>
    <property type="molecule type" value="Genomic_DNA"/>
</dbReference>
<keyword evidence="3" id="KW-1185">Reference proteome</keyword>
<feature type="compositionally biased region" description="Polar residues" evidence="1">
    <location>
        <begin position="80"/>
        <end position="109"/>
    </location>
</feature>